<keyword evidence="2" id="KW-1185">Reference proteome</keyword>
<reference evidence="1" key="1">
    <citation type="submission" date="2017-07" db="EMBL/GenBank/DDBJ databases">
        <title>The cable genome - Insights into the physiology and evolution of filamentous bacteria capable of sulfide oxidation via long distance electron transfer.</title>
        <authorList>
            <person name="Thorup C."/>
            <person name="Bjerg J.T."/>
            <person name="Schreiber L."/>
            <person name="Nielsen L.P."/>
            <person name="Kjeldsen K.U."/>
            <person name="Boesen T."/>
            <person name="Boggild A."/>
            <person name="Meysman F."/>
            <person name="Geelhoed J."/>
            <person name="Schramm A."/>
        </authorList>
    </citation>
    <scope>NUCLEOTIDE SEQUENCE [LARGE SCALE GENOMIC DNA]</scope>
    <source>
        <strain evidence="1">GS</strain>
    </source>
</reference>
<accession>A0A521G5L0</accession>
<keyword evidence="1" id="KW-0489">Methyltransferase</keyword>
<dbReference type="Pfam" id="PF13489">
    <property type="entry name" value="Methyltransf_23"/>
    <property type="match status" value="1"/>
</dbReference>
<keyword evidence="1" id="KW-0808">Transferase</keyword>
<comment type="caution">
    <text evidence="1">The sequence shown here is derived from an EMBL/GenBank/DDBJ whole genome shotgun (WGS) entry which is preliminary data.</text>
</comment>
<organism evidence="1 2">
    <name type="scientific">Candidatus Electronema aureum</name>
    <dbReference type="NCBI Taxonomy" id="2005002"/>
    <lineage>
        <taxon>Bacteria</taxon>
        <taxon>Pseudomonadati</taxon>
        <taxon>Thermodesulfobacteriota</taxon>
        <taxon>Desulfobulbia</taxon>
        <taxon>Desulfobulbales</taxon>
        <taxon>Desulfobulbaceae</taxon>
        <taxon>Candidatus Electronema</taxon>
    </lineage>
</organism>
<dbReference type="Proteomes" id="UP000316238">
    <property type="component" value="Unassembled WGS sequence"/>
</dbReference>
<sequence length="303" mass="34796">MLKITLLNIARQFGYKKGYREFVNKISSDPLNSKIHFQYAVYAFGKKHYYLSIAEIKTAEFLDATDAEVQRYKKIILSKMPRIDIMNHNQYFRLKSLALELRSRNSGGKYSVLDVGGGDGRLASFIPEAYYCLAEPNMNGISGIDLPFPDHSFDYVVSCHVLEHIPVTNRIKFIDQLLSKSKNGIILLNPFHVDKSFTEESEKLVMEITGAEWAKEHLECTLPKIEDIKKYANERGLQINIKPNGTSSTTLALVFADYFFSKSYSKSGWENMNMFLNANFNNERIDSEKYPTAYIVYLGWPEK</sequence>
<dbReference type="AlphaFoldDB" id="A0A521G5L0"/>
<name>A0A521G5L0_9BACT</name>
<evidence type="ECO:0000313" key="2">
    <source>
        <dbReference type="Proteomes" id="UP000316238"/>
    </source>
</evidence>
<dbReference type="Gene3D" id="3.40.50.150">
    <property type="entry name" value="Vaccinia Virus protein VP39"/>
    <property type="match status" value="1"/>
</dbReference>
<proteinExistence type="predicted"/>
<gene>
    <name evidence="1" type="ORF">CDV28_101196</name>
</gene>
<evidence type="ECO:0000313" key="1">
    <source>
        <dbReference type="EMBL" id="TAA76293.1"/>
    </source>
</evidence>
<dbReference type="GO" id="GO:0032259">
    <property type="term" value="P:methylation"/>
    <property type="evidence" value="ECO:0007669"/>
    <property type="project" value="UniProtKB-KW"/>
</dbReference>
<dbReference type="CDD" id="cd02440">
    <property type="entry name" value="AdoMet_MTases"/>
    <property type="match status" value="1"/>
</dbReference>
<protein>
    <submittedName>
        <fullName evidence="1">Methyltransferase domain-containing protein</fullName>
    </submittedName>
</protein>
<dbReference type="SUPFAM" id="SSF53335">
    <property type="entry name" value="S-adenosyl-L-methionine-dependent methyltransferases"/>
    <property type="match status" value="1"/>
</dbReference>
<dbReference type="InterPro" id="IPR029063">
    <property type="entry name" value="SAM-dependent_MTases_sf"/>
</dbReference>
<dbReference type="GO" id="GO:0008168">
    <property type="term" value="F:methyltransferase activity"/>
    <property type="evidence" value="ECO:0007669"/>
    <property type="project" value="UniProtKB-KW"/>
</dbReference>
<dbReference type="EMBL" id="NQJD01000001">
    <property type="protein sequence ID" value="TAA76293.1"/>
    <property type="molecule type" value="Genomic_DNA"/>
</dbReference>